<dbReference type="WBParaSite" id="GPLIN_001594800">
    <property type="protein sequence ID" value="GPLIN_001594800"/>
    <property type="gene ID" value="GPLIN_001594800"/>
</dbReference>
<evidence type="ECO:0000313" key="3">
    <source>
        <dbReference type="WBParaSite" id="GPLIN_001594800"/>
    </source>
</evidence>
<proteinExistence type="predicted"/>
<accession>A0A183CSU0</accession>
<reference evidence="3" key="2">
    <citation type="submission" date="2016-06" db="UniProtKB">
        <authorList>
            <consortium name="WormBaseParasite"/>
        </authorList>
    </citation>
    <scope>IDENTIFICATION</scope>
</reference>
<dbReference type="AlphaFoldDB" id="A0A183CSU0"/>
<evidence type="ECO:0000256" key="1">
    <source>
        <dbReference type="SAM" id="MobiDB-lite"/>
    </source>
</evidence>
<dbReference type="Proteomes" id="UP000050741">
    <property type="component" value="Unassembled WGS sequence"/>
</dbReference>
<reference evidence="2" key="1">
    <citation type="submission" date="2014-05" db="EMBL/GenBank/DDBJ databases">
        <title>The genome and life-stage specific transcriptomes of Globodera pallida elucidate key aspects of plant parasitism by a cyst nematode.</title>
        <authorList>
            <person name="Cotton J.A."/>
            <person name="Lilley C.J."/>
            <person name="Jones L.M."/>
            <person name="Kikuchi T."/>
            <person name="Reid A.J."/>
            <person name="Thorpe P."/>
            <person name="Tsai I.J."/>
            <person name="Beasley H."/>
            <person name="Blok V."/>
            <person name="Cock P.J.A."/>
            <person name="Van den Akker S.E."/>
            <person name="Holroyd N."/>
            <person name="Hunt M."/>
            <person name="Mantelin S."/>
            <person name="Naghra H."/>
            <person name="Pain A."/>
            <person name="Palomares-Rius J.E."/>
            <person name="Zarowiecki M."/>
            <person name="Berriman M."/>
            <person name="Jones J.T."/>
            <person name="Urwin P.E."/>
        </authorList>
    </citation>
    <scope>NUCLEOTIDE SEQUENCE [LARGE SCALE GENOMIC DNA]</scope>
    <source>
        <strain evidence="2">Lindley</strain>
    </source>
</reference>
<keyword evidence="2" id="KW-1185">Reference proteome</keyword>
<name>A0A183CSU0_GLOPA</name>
<protein>
    <submittedName>
        <fullName evidence="3">RAB3GAP2_N domain-containing protein</fullName>
    </submittedName>
</protein>
<sequence>PIPVCLGSLSSAPEFPHLLDVALLDEGDDGASLCLVTSCGGTTTNCANEWSCWLPIVVVGAEGEGDEGGRRQFAQKLPHQRQAQQQLALLKCNQFGWTEKKHVIIIPNPTKITALAQIYDEFLWVGDEWGTLRIFVLNGQHLMANAPPPLYEIDATKMLEESSSSPSKVHFQEQQSKTEKHEEKDVVHEPLRRSTTTTTTSGSNVSSSASTIAVRHIVAFRERRLVIVGLSVAVLLCRWHGRDSAPQLVCCIRLNP</sequence>
<organism evidence="2 3">
    <name type="scientific">Globodera pallida</name>
    <name type="common">Potato cyst nematode worm</name>
    <name type="synonym">Heterodera pallida</name>
    <dbReference type="NCBI Taxonomy" id="36090"/>
    <lineage>
        <taxon>Eukaryota</taxon>
        <taxon>Metazoa</taxon>
        <taxon>Ecdysozoa</taxon>
        <taxon>Nematoda</taxon>
        <taxon>Chromadorea</taxon>
        <taxon>Rhabditida</taxon>
        <taxon>Tylenchina</taxon>
        <taxon>Tylenchomorpha</taxon>
        <taxon>Tylenchoidea</taxon>
        <taxon>Heteroderidae</taxon>
        <taxon>Heteroderinae</taxon>
        <taxon>Globodera</taxon>
    </lineage>
</organism>
<feature type="region of interest" description="Disordered" evidence="1">
    <location>
        <begin position="161"/>
        <end position="206"/>
    </location>
</feature>
<feature type="compositionally biased region" description="Low complexity" evidence="1">
    <location>
        <begin position="194"/>
        <end position="206"/>
    </location>
</feature>
<feature type="compositionally biased region" description="Polar residues" evidence="1">
    <location>
        <begin position="161"/>
        <end position="175"/>
    </location>
</feature>
<feature type="compositionally biased region" description="Basic and acidic residues" evidence="1">
    <location>
        <begin position="176"/>
        <end position="192"/>
    </location>
</feature>
<evidence type="ECO:0000313" key="2">
    <source>
        <dbReference type="Proteomes" id="UP000050741"/>
    </source>
</evidence>